<dbReference type="OMA" id="RIWETMF"/>
<dbReference type="Gramene" id="OPUNC11G17390.1">
    <property type="protein sequence ID" value="OPUNC11G17390.1"/>
    <property type="gene ID" value="OPUNC11G17390"/>
</dbReference>
<organism evidence="1">
    <name type="scientific">Oryza punctata</name>
    <name type="common">Red rice</name>
    <dbReference type="NCBI Taxonomy" id="4537"/>
    <lineage>
        <taxon>Eukaryota</taxon>
        <taxon>Viridiplantae</taxon>
        <taxon>Streptophyta</taxon>
        <taxon>Embryophyta</taxon>
        <taxon>Tracheophyta</taxon>
        <taxon>Spermatophyta</taxon>
        <taxon>Magnoliopsida</taxon>
        <taxon>Liliopsida</taxon>
        <taxon>Poales</taxon>
        <taxon>Poaceae</taxon>
        <taxon>BOP clade</taxon>
        <taxon>Oryzoideae</taxon>
        <taxon>Oryzeae</taxon>
        <taxon>Oryzinae</taxon>
        <taxon>Oryza</taxon>
    </lineage>
</organism>
<proteinExistence type="predicted"/>
<dbReference type="Proteomes" id="UP000026962">
    <property type="component" value="Chromosome 11"/>
</dbReference>
<dbReference type="AlphaFoldDB" id="A0A0E0MHJ0"/>
<keyword evidence="2" id="KW-1185">Reference proteome</keyword>
<dbReference type="STRING" id="4537.A0A0E0MHJ0"/>
<reference evidence="1" key="1">
    <citation type="submission" date="2015-04" db="UniProtKB">
        <authorList>
            <consortium name="EnsemblPlants"/>
        </authorList>
    </citation>
    <scope>IDENTIFICATION</scope>
</reference>
<evidence type="ECO:0000313" key="1">
    <source>
        <dbReference type="EnsemblPlants" id="OPUNC11G17390.1"/>
    </source>
</evidence>
<evidence type="ECO:0000313" key="2">
    <source>
        <dbReference type="Proteomes" id="UP000026962"/>
    </source>
</evidence>
<reference evidence="1" key="2">
    <citation type="submission" date="2018-05" db="EMBL/GenBank/DDBJ databases">
        <title>OpunRS2 (Oryza punctata Reference Sequence Version 2).</title>
        <authorList>
            <person name="Zhang J."/>
            <person name="Kudrna D."/>
            <person name="Lee S."/>
            <person name="Talag J."/>
            <person name="Welchert J."/>
            <person name="Wing R.A."/>
        </authorList>
    </citation>
    <scope>NUCLEOTIDE SEQUENCE [LARGE SCALE GENOMIC DNA]</scope>
</reference>
<accession>A0A0E0MHJ0</accession>
<protein>
    <submittedName>
        <fullName evidence="1">Uncharacterized protein</fullName>
    </submittedName>
</protein>
<name>A0A0E0MHJ0_ORYPU</name>
<sequence length="122" mass="13914">MENHEAHKRNVLEAVHVALASLRSFSTNFMSIPDQRIPFNSMELNPWEYQDINRVSLQAQIVARNVRRNLDALVDDAGNRGALTLKLYSLMLNLDGIRSVSGRACAERIWETMFNLLVALLF</sequence>
<dbReference type="HOGENOM" id="CLU_2030501_0_0_1"/>
<dbReference type="EnsemblPlants" id="OPUNC11G17390.1">
    <property type="protein sequence ID" value="OPUNC11G17390.1"/>
    <property type="gene ID" value="OPUNC11G17390"/>
</dbReference>